<dbReference type="PANTHER" id="PTHR35746">
    <property type="entry name" value="PENTATRICOPEPTIDE REPEAT (PPR) SUPERFAMILY PROTEIN"/>
    <property type="match status" value="1"/>
</dbReference>
<reference evidence="4" key="2">
    <citation type="submission" date="2025-08" db="UniProtKB">
        <authorList>
            <consortium name="RefSeq"/>
        </authorList>
    </citation>
    <scope>IDENTIFICATION</scope>
    <source>
        <tissue evidence="4">Leaves</tissue>
    </source>
</reference>
<evidence type="ECO:0000256" key="1">
    <source>
        <dbReference type="SAM" id="MobiDB-lite"/>
    </source>
</evidence>
<evidence type="ECO:0000313" key="3">
    <source>
        <dbReference type="Proteomes" id="UP001652660"/>
    </source>
</evidence>
<dbReference type="PROSITE" id="PS00028">
    <property type="entry name" value="ZINC_FINGER_C2H2_1"/>
    <property type="match status" value="1"/>
</dbReference>
<reference evidence="3" key="1">
    <citation type="journal article" date="2025" name="Foods">
        <title>Unveiling the Microbial Signatures of Arabica Coffee Cherries: Insights into Ripeness Specific Diversity, Functional Traits, and Implications for Quality and Safety.</title>
        <authorList>
            <consortium name="RefSeq"/>
            <person name="Tenea G.N."/>
            <person name="Cifuentes V."/>
            <person name="Reyes P."/>
            <person name="Cevallos-Vallejos M."/>
        </authorList>
    </citation>
    <scope>NUCLEOTIDE SEQUENCE [LARGE SCALE GENOMIC DNA]</scope>
</reference>
<organism evidence="3 4">
    <name type="scientific">Coffea arabica</name>
    <name type="common">Arabian coffee</name>
    <dbReference type="NCBI Taxonomy" id="13443"/>
    <lineage>
        <taxon>Eukaryota</taxon>
        <taxon>Viridiplantae</taxon>
        <taxon>Streptophyta</taxon>
        <taxon>Embryophyta</taxon>
        <taxon>Tracheophyta</taxon>
        <taxon>Spermatophyta</taxon>
        <taxon>Magnoliopsida</taxon>
        <taxon>eudicotyledons</taxon>
        <taxon>Gunneridae</taxon>
        <taxon>Pentapetalae</taxon>
        <taxon>asterids</taxon>
        <taxon>lamiids</taxon>
        <taxon>Gentianales</taxon>
        <taxon>Rubiaceae</taxon>
        <taxon>Ixoroideae</taxon>
        <taxon>Gardenieae complex</taxon>
        <taxon>Bertiereae - Coffeeae clade</taxon>
        <taxon>Coffeeae</taxon>
        <taxon>Coffea</taxon>
    </lineage>
</organism>
<protein>
    <recommendedName>
        <fullName evidence="2">C2H2-type domain-containing protein</fullName>
    </recommendedName>
</protein>
<feature type="compositionally biased region" description="Basic and acidic residues" evidence="1">
    <location>
        <begin position="59"/>
        <end position="88"/>
    </location>
</feature>
<dbReference type="GeneID" id="113704263"/>
<gene>
    <name evidence="4" type="primary">LOC113704263</name>
</gene>
<evidence type="ECO:0000259" key="2">
    <source>
        <dbReference type="PROSITE" id="PS00028"/>
    </source>
</evidence>
<feature type="region of interest" description="Disordered" evidence="1">
    <location>
        <begin position="59"/>
        <end position="104"/>
    </location>
</feature>
<accession>A0A6P6TUB3</accession>
<name>A0A6P6TUB3_COFAR</name>
<dbReference type="Proteomes" id="UP001652660">
    <property type="component" value="Unplaced"/>
</dbReference>
<dbReference type="OrthoDB" id="1939753at2759"/>
<sequence>MDVQDHKKTPSSAGGHEGHGVHVCHKCGWPFPNPHPSAKHRRAHKRVCGKVEGYKLVDSETDHISDDDHLSDDDIVKTPSPKMEKGSVKEVGSGAGIGLKSSKSEDDVFSDAVTEFSDSGISPSIEERLESVREVDNTVGAELVHELNDSQKSEDCRADG</sequence>
<dbReference type="InterPro" id="IPR013087">
    <property type="entry name" value="Znf_C2H2_type"/>
</dbReference>
<dbReference type="PANTHER" id="PTHR35746:SF1">
    <property type="entry name" value="PENTATRICOPEPTIDE REPEAT (PPR) SUPERFAMILY PROTEIN"/>
    <property type="match status" value="1"/>
</dbReference>
<keyword evidence="3" id="KW-1185">Reference proteome</keyword>
<feature type="domain" description="C2H2-type" evidence="2">
    <location>
        <begin position="24"/>
        <end position="44"/>
    </location>
</feature>
<evidence type="ECO:0000313" key="4">
    <source>
        <dbReference type="RefSeq" id="XP_027081855.2"/>
    </source>
</evidence>
<feature type="non-terminal residue" evidence="4">
    <location>
        <position position="160"/>
    </location>
</feature>
<dbReference type="RefSeq" id="XP_027081855.2">
    <property type="nucleotide sequence ID" value="XM_027226054.2"/>
</dbReference>
<proteinExistence type="predicted"/>
<dbReference type="AlphaFoldDB" id="A0A6P6TUB3"/>